<keyword evidence="2" id="KW-1185">Reference proteome</keyword>
<evidence type="ECO:0000313" key="2">
    <source>
        <dbReference type="Proteomes" id="UP001628156"/>
    </source>
</evidence>
<protein>
    <recommendedName>
        <fullName evidence="3">TATA-binding protein-associated phosphoprotein</fullName>
    </recommendedName>
</protein>
<comment type="caution">
    <text evidence="1">The sequence shown here is derived from an EMBL/GenBank/DDBJ whole genome shotgun (WGS) entry which is preliminary data.</text>
</comment>
<reference evidence="1 2" key="1">
    <citation type="journal article" date="2019" name="PLoS Negl. Trop. Dis.">
        <title>Whole genome sequencing of Entamoeba nuttalli reveals mammalian host-related molecular signatures and a novel octapeptide-repeat surface protein.</title>
        <authorList>
            <person name="Tanaka M."/>
            <person name="Makiuchi T."/>
            <person name="Komiyama T."/>
            <person name="Shiina T."/>
            <person name="Osaki K."/>
            <person name="Tachibana H."/>
        </authorList>
    </citation>
    <scope>NUCLEOTIDE SEQUENCE [LARGE SCALE GENOMIC DNA]</scope>
    <source>
        <strain evidence="1 2">P19-061405</strain>
    </source>
</reference>
<evidence type="ECO:0008006" key="3">
    <source>
        <dbReference type="Google" id="ProtNLM"/>
    </source>
</evidence>
<accession>A0ABQ0DS82</accession>
<evidence type="ECO:0000313" key="1">
    <source>
        <dbReference type="EMBL" id="GAB1225607.1"/>
    </source>
</evidence>
<gene>
    <name evidence="1" type="ORF">ENUP19_0257G0035</name>
</gene>
<dbReference type="Proteomes" id="UP001628156">
    <property type="component" value="Unassembled WGS sequence"/>
</dbReference>
<organism evidence="1 2">
    <name type="scientific">Entamoeba nuttalli</name>
    <dbReference type="NCBI Taxonomy" id="412467"/>
    <lineage>
        <taxon>Eukaryota</taxon>
        <taxon>Amoebozoa</taxon>
        <taxon>Evosea</taxon>
        <taxon>Archamoebae</taxon>
        <taxon>Mastigamoebida</taxon>
        <taxon>Entamoebidae</taxon>
        <taxon>Entamoeba</taxon>
    </lineage>
</organism>
<sequence length="205" mass="24039">MKVINQMNMIHYRRETHKKTSEYKCCYSFKENRDYQSEQESLFLALLSQEFTIKLICPNKRCVVTLPFLRILEIQRGTDDCVAVNDWVNNRINERLKEELSQGVSRKTAQRRSENYKITETLHLIMDLLSEFGYFFQTRTTTGKKGMCKIDIAYKVFNKNKLMFDQESISRIGSAINKKIISLPSENGIITIKKGYLELLQNISL</sequence>
<dbReference type="EMBL" id="BAAFRS010000257">
    <property type="protein sequence ID" value="GAB1225607.1"/>
    <property type="molecule type" value="Genomic_DNA"/>
</dbReference>
<name>A0ABQ0DS82_9EUKA</name>
<proteinExistence type="predicted"/>